<feature type="transmembrane region" description="Helical" evidence="5">
    <location>
        <begin position="7"/>
        <end position="28"/>
    </location>
</feature>
<dbReference type="PANTHER" id="PTHR32347:SF14">
    <property type="entry name" value="EFFLUX SYSTEM COMPONENT YKNX-RELATED"/>
    <property type="match status" value="1"/>
</dbReference>
<dbReference type="Pfam" id="PF25990">
    <property type="entry name" value="Beta-barrel_YknX"/>
    <property type="match status" value="1"/>
</dbReference>
<reference evidence="8" key="1">
    <citation type="submission" date="2021-10" db="EMBL/GenBank/DDBJ databases">
        <title>Anaerobic single-cell dispensing facilitates the cultivation of human gut bacteria.</title>
        <authorList>
            <person name="Afrizal A."/>
        </authorList>
    </citation>
    <scope>NUCLEOTIDE SEQUENCE</scope>
    <source>
        <strain evidence="8">CLA-AA-H250</strain>
    </source>
</reference>
<keyword evidence="5" id="KW-0812">Transmembrane</keyword>
<feature type="domain" description="YknX-like beta-barrel" evidence="7">
    <location>
        <begin position="226"/>
        <end position="312"/>
    </location>
</feature>
<dbReference type="InterPro" id="IPR058627">
    <property type="entry name" value="MdtA-like_C"/>
</dbReference>
<accession>A0AAE3AJR4</accession>
<evidence type="ECO:0000313" key="8">
    <source>
        <dbReference type="EMBL" id="MCC2135758.1"/>
    </source>
</evidence>
<sequence>MTKKKIFTIAGIAVGAVIVIGIVIWLIFFRGGSVAPSDPNEMVYVTSVADITGTGSLGMTAKYSGVVEPEKTLSVQKDDTKKIAELYVTVGQEVKVGDKLFSYDTDDLQMQLEEAQLQLESLKNRISTLNQQIDSLQKEKNKASSDEQLSYTLQIQSAQLEVKSTEYDQSTKAKEIENLKKSLENTDVIAEMAGVVKQINDGSNTNTSGSNSTNAYITILATGSYRVKGTATELNVYSLQKGVKMKVVSRVDPEQTWTGTVESVEREAANDNNNSGISYGSESSFTKATKYNFYLVLDDFKGLMLGQHVYVEPDEAKDVKTGIWLPSYYILNEGSKNYVWAVNDKNRIEKREVQLGKFDDTLSEYEITSGVTADDRLAVVEDRVHSGMYATDDISYKNQGNDSGDMNDAKTDDANGVMPAENGSDMDGNPNGYSPMPAESAVTESEGETDTAAGEASTADGVTTYENDGAASLGTVIGGATA</sequence>
<evidence type="ECO:0000256" key="5">
    <source>
        <dbReference type="SAM" id="Phobius"/>
    </source>
</evidence>
<evidence type="ECO:0000256" key="1">
    <source>
        <dbReference type="ARBA" id="ARBA00004196"/>
    </source>
</evidence>
<keyword evidence="5" id="KW-0472">Membrane</keyword>
<organism evidence="8 9">
    <name type="scientific">Hominenteromicrobium mulieris</name>
    <dbReference type="NCBI Taxonomy" id="2885357"/>
    <lineage>
        <taxon>Bacteria</taxon>
        <taxon>Bacillati</taxon>
        <taxon>Bacillota</taxon>
        <taxon>Clostridia</taxon>
        <taxon>Eubacteriales</taxon>
        <taxon>Oscillospiraceae</taxon>
        <taxon>Hominenteromicrobium</taxon>
    </lineage>
</organism>
<dbReference type="InterPro" id="IPR050465">
    <property type="entry name" value="UPF0194_transport"/>
</dbReference>
<dbReference type="GO" id="GO:0030313">
    <property type="term" value="C:cell envelope"/>
    <property type="evidence" value="ECO:0007669"/>
    <property type="project" value="UniProtKB-SubCell"/>
</dbReference>
<dbReference type="SUPFAM" id="SSF111369">
    <property type="entry name" value="HlyD-like secretion proteins"/>
    <property type="match status" value="1"/>
</dbReference>
<evidence type="ECO:0000259" key="7">
    <source>
        <dbReference type="Pfam" id="PF25990"/>
    </source>
</evidence>
<comment type="caution">
    <text evidence="8">The sequence shown here is derived from an EMBL/GenBank/DDBJ whole genome shotgun (WGS) entry which is preliminary data.</text>
</comment>
<keyword evidence="9" id="KW-1185">Reference proteome</keyword>
<dbReference type="AlphaFoldDB" id="A0AAE3AJR4"/>
<dbReference type="Gene3D" id="2.40.50.100">
    <property type="match status" value="1"/>
</dbReference>
<evidence type="ECO:0000256" key="2">
    <source>
        <dbReference type="ARBA" id="ARBA00023054"/>
    </source>
</evidence>
<evidence type="ECO:0000259" key="6">
    <source>
        <dbReference type="Pfam" id="PF25967"/>
    </source>
</evidence>
<dbReference type="PANTHER" id="PTHR32347">
    <property type="entry name" value="EFFLUX SYSTEM COMPONENT YKNX-RELATED"/>
    <property type="match status" value="1"/>
</dbReference>
<dbReference type="RefSeq" id="WP_308448378.1">
    <property type="nucleotide sequence ID" value="NZ_JAJEQC010000001.1"/>
</dbReference>
<dbReference type="Pfam" id="PF25967">
    <property type="entry name" value="RND-MFP_C"/>
    <property type="match status" value="1"/>
</dbReference>
<gene>
    <name evidence="8" type="ORF">LKD31_01840</name>
</gene>
<dbReference type="Gene3D" id="2.40.420.20">
    <property type="match status" value="1"/>
</dbReference>
<feature type="region of interest" description="Disordered" evidence="4">
    <location>
        <begin position="393"/>
        <end position="482"/>
    </location>
</feature>
<evidence type="ECO:0000256" key="4">
    <source>
        <dbReference type="SAM" id="MobiDB-lite"/>
    </source>
</evidence>
<comment type="subcellular location">
    <subcellularLocation>
        <location evidence="1">Cell envelope</location>
    </subcellularLocation>
</comment>
<keyword evidence="5" id="KW-1133">Transmembrane helix</keyword>
<dbReference type="Gene3D" id="1.10.287.470">
    <property type="entry name" value="Helix hairpin bin"/>
    <property type="match status" value="1"/>
</dbReference>
<keyword evidence="2 3" id="KW-0175">Coiled coil</keyword>
<proteinExistence type="predicted"/>
<feature type="domain" description="Multidrug resistance protein MdtA-like C-terminal permuted SH3" evidence="6">
    <location>
        <begin position="334"/>
        <end position="379"/>
    </location>
</feature>
<protein>
    <submittedName>
        <fullName evidence="8">Efflux RND transporter periplasmic adaptor subunit</fullName>
    </submittedName>
</protein>
<dbReference type="EMBL" id="JAJEQC010000001">
    <property type="protein sequence ID" value="MCC2135758.1"/>
    <property type="molecule type" value="Genomic_DNA"/>
</dbReference>
<feature type="coiled-coil region" evidence="3">
    <location>
        <begin position="105"/>
        <end position="146"/>
    </location>
</feature>
<evidence type="ECO:0000256" key="3">
    <source>
        <dbReference type="SAM" id="Coils"/>
    </source>
</evidence>
<dbReference type="Gene3D" id="2.40.30.170">
    <property type="match status" value="1"/>
</dbReference>
<name>A0AAE3AJR4_9FIRM</name>
<evidence type="ECO:0000313" key="9">
    <source>
        <dbReference type="Proteomes" id="UP001199424"/>
    </source>
</evidence>
<dbReference type="Proteomes" id="UP001199424">
    <property type="component" value="Unassembled WGS sequence"/>
</dbReference>
<dbReference type="InterPro" id="IPR058636">
    <property type="entry name" value="Beta-barrel_YknX"/>
</dbReference>